<feature type="compositionally biased region" description="Polar residues" evidence="1">
    <location>
        <begin position="198"/>
        <end position="208"/>
    </location>
</feature>
<gene>
    <name evidence="2" type="ORF">SAY86_028961</name>
</gene>
<evidence type="ECO:0000313" key="2">
    <source>
        <dbReference type="EMBL" id="KAK4796635.1"/>
    </source>
</evidence>
<reference evidence="2 3" key="1">
    <citation type="journal article" date="2023" name="Hortic Res">
        <title>Pangenome of water caltrop reveals structural variations and asymmetric subgenome divergence after allopolyploidization.</title>
        <authorList>
            <person name="Zhang X."/>
            <person name="Chen Y."/>
            <person name="Wang L."/>
            <person name="Yuan Y."/>
            <person name="Fang M."/>
            <person name="Shi L."/>
            <person name="Lu R."/>
            <person name="Comes H.P."/>
            <person name="Ma Y."/>
            <person name="Chen Y."/>
            <person name="Huang G."/>
            <person name="Zhou Y."/>
            <person name="Zheng Z."/>
            <person name="Qiu Y."/>
        </authorList>
    </citation>
    <scope>NUCLEOTIDE SEQUENCE [LARGE SCALE GENOMIC DNA]</scope>
    <source>
        <strain evidence="2">F231</strain>
    </source>
</reference>
<feature type="region of interest" description="Disordered" evidence="1">
    <location>
        <begin position="1"/>
        <end position="27"/>
    </location>
</feature>
<dbReference type="Proteomes" id="UP001346149">
    <property type="component" value="Unassembled WGS sequence"/>
</dbReference>
<keyword evidence="3" id="KW-1185">Reference proteome</keyword>
<protein>
    <submittedName>
        <fullName evidence="2">Uncharacterized protein</fullName>
    </submittedName>
</protein>
<organism evidence="2 3">
    <name type="scientific">Trapa natans</name>
    <name type="common">Water chestnut</name>
    <dbReference type="NCBI Taxonomy" id="22666"/>
    <lineage>
        <taxon>Eukaryota</taxon>
        <taxon>Viridiplantae</taxon>
        <taxon>Streptophyta</taxon>
        <taxon>Embryophyta</taxon>
        <taxon>Tracheophyta</taxon>
        <taxon>Spermatophyta</taxon>
        <taxon>Magnoliopsida</taxon>
        <taxon>eudicotyledons</taxon>
        <taxon>Gunneridae</taxon>
        <taxon>Pentapetalae</taxon>
        <taxon>rosids</taxon>
        <taxon>malvids</taxon>
        <taxon>Myrtales</taxon>
        <taxon>Lythraceae</taxon>
        <taxon>Trapa</taxon>
    </lineage>
</organism>
<evidence type="ECO:0000256" key="1">
    <source>
        <dbReference type="SAM" id="MobiDB-lite"/>
    </source>
</evidence>
<dbReference type="AlphaFoldDB" id="A0AAN7M0J8"/>
<accession>A0AAN7M0J8</accession>
<dbReference type="EMBL" id="JAXQNO010000006">
    <property type="protein sequence ID" value="KAK4796635.1"/>
    <property type="molecule type" value="Genomic_DNA"/>
</dbReference>
<proteinExistence type="predicted"/>
<sequence length="252" mass="27807">MEREADADGAYHLPPKQNFNEQGLGRDSTEDNMLTRVFVVSEVGAQFVAAEAKPPSGIEPPIDEEADFSVRDLPSDCGVSGTALAALEELDSMILGENNEDAERFKRFGVEALDKVDVHCSSVPEDDFGCTIDHDQNPNYSSIIDDEGAQLYEGPERIDIDAINDSVDLHNTAIGNDTEFLNVDDDEVNEHPSDDAEYSQTLDNSGESSRTRAVAKYLKTLFHLDKASRMFFESLDRIVGPSQLNSDRCRVL</sequence>
<name>A0AAN7M0J8_TRANT</name>
<evidence type="ECO:0000313" key="3">
    <source>
        <dbReference type="Proteomes" id="UP001346149"/>
    </source>
</evidence>
<feature type="region of interest" description="Disordered" evidence="1">
    <location>
        <begin position="184"/>
        <end position="209"/>
    </location>
</feature>
<comment type="caution">
    <text evidence="2">The sequence shown here is derived from an EMBL/GenBank/DDBJ whole genome shotgun (WGS) entry which is preliminary data.</text>
</comment>